<gene>
    <name evidence="1" type="ORF">HJG63_009554</name>
</gene>
<protein>
    <submittedName>
        <fullName evidence="1">Uncharacterized protein</fullName>
    </submittedName>
</protein>
<accession>A0A7J8BRG8</accession>
<evidence type="ECO:0000313" key="2">
    <source>
        <dbReference type="Proteomes" id="UP000593571"/>
    </source>
</evidence>
<name>A0A7J8BRG8_ROUAE</name>
<dbReference type="AlphaFoldDB" id="A0A7J8BRG8"/>
<organism evidence="1 2">
    <name type="scientific">Rousettus aegyptiacus</name>
    <name type="common">Egyptian fruit bat</name>
    <name type="synonym">Pteropus aegyptiacus</name>
    <dbReference type="NCBI Taxonomy" id="9407"/>
    <lineage>
        <taxon>Eukaryota</taxon>
        <taxon>Metazoa</taxon>
        <taxon>Chordata</taxon>
        <taxon>Craniata</taxon>
        <taxon>Vertebrata</taxon>
        <taxon>Euteleostomi</taxon>
        <taxon>Mammalia</taxon>
        <taxon>Eutheria</taxon>
        <taxon>Laurasiatheria</taxon>
        <taxon>Chiroptera</taxon>
        <taxon>Yinpterochiroptera</taxon>
        <taxon>Pteropodoidea</taxon>
        <taxon>Pteropodidae</taxon>
        <taxon>Rousettinae</taxon>
        <taxon>Rousettus</taxon>
    </lineage>
</organism>
<dbReference type="Proteomes" id="UP000593571">
    <property type="component" value="Unassembled WGS sequence"/>
</dbReference>
<dbReference type="EMBL" id="JACASE010000016">
    <property type="protein sequence ID" value="KAF6401453.1"/>
    <property type="molecule type" value="Genomic_DNA"/>
</dbReference>
<keyword evidence="2" id="KW-1185">Reference proteome</keyword>
<reference evidence="1 2" key="1">
    <citation type="journal article" date="2020" name="Nature">
        <title>Six reference-quality genomes reveal evolution of bat adaptations.</title>
        <authorList>
            <person name="Jebb D."/>
            <person name="Huang Z."/>
            <person name="Pippel M."/>
            <person name="Hughes G.M."/>
            <person name="Lavrichenko K."/>
            <person name="Devanna P."/>
            <person name="Winkler S."/>
            <person name="Jermiin L.S."/>
            <person name="Skirmuntt E.C."/>
            <person name="Katzourakis A."/>
            <person name="Burkitt-Gray L."/>
            <person name="Ray D.A."/>
            <person name="Sullivan K.A.M."/>
            <person name="Roscito J.G."/>
            <person name="Kirilenko B.M."/>
            <person name="Davalos L.M."/>
            <person name="Corthals A.P."/>
            <person name="Power M.L."/>
            <person name="Jones G."/>
            <person name="Ransome R.D."/>
            <person name="Dechmann D.K.N."/>
            <person name="Locatelli A.G."/>
            <person name="Puechmaille S.J."/>
            <person name="Fedrigo O."/>
            <person name="Jarvis E.D."/>
            <person name="Hiller M."/>
            <person name="Vernes S.C."/>
            <person name="Myers E.W."/>
            <person name="Teeling E.C."/>
        </authorList>
    </citation>
    <scope>NUCLEOTIDE SEQUENCE [LARGE SCALE GENOMIC DNA]</scope>
    <source>
        <strain evidence="1">MRouAeg1</strain>
        <tissue evidence="1">Muscle</tissue>
    </source>
</reference>
<comment type="caution">
    <text evidence="1">The sequence shown here is derived from an EMBL/GenBank/DDBJ whole genome shotgun (WGS) entry which is preliminary data.</text>
</comment>
<sequence length="143" mass="16130">MLRGGGRQDQKLKSGKVYQILRIWTKKRSKPNGQRERVCWAHPEAGVRASRRVTHERGHTTVSWGEPAYSLPCFKFVCVWLWERGVAVKWSQIHRPHEDISADRDEMPNCFANATALLVAEPVAAAMSLSFSFPPASQSLTIA</sequence>
<evidence type="ECO:0000313" key="1">
    <source>
        <dbReference type="EMBL" id="KAF6401453.1"/>
    </source>
</evidence>
<proteinExistence type="predicted"/>